<dbReference type="Gene3D" id="3.40.50.150">
    <property type="entry name" value="Vaccinia Virus protein VP39"/>
    <property type="match status" value="1"/>
</dbReference>
<gene>
    <name evidence="1" type="ORF">FHX44_116010</name>
</gene>
<dbReference type="GO" id="GO:0032259">
    <property type="term" value="P:methylation"/>
    <property type="evidence" value="ECO:0007669"/>
    <property type="project" value="UniProtKB-KW"/>
</dbReference>
<keyword evidence="1" id="KW-0808">Transferase</keyword>
<name>A0A561SYZ7_9PSEU</name>
<dbReference type="AlphaFoldDB" id="A0A561SYZ7"/>
<evidence type="ECO:0000313" key="1">
    <source>
        <dbReference type="EMBL" id="TWF80073.1"/>
    </source>
</evidence>
<proteinExistence type="predicted"/>
<dbReference type="RefSeq" id="WP_212612710.1">
    <property type="nucleotide sequence ID" value="NZ_VIWU01000001.1"/>
</dbReference>
<reference evidence="1 2" key="1">
    <citation type="submission" date="2019-06" db="EMBL/GenBank/DDBJ databases">
        <title>Sequencing the genomes of 1000 actinobacteria strains.</title>
        <authorList>
            <person name="Klenk H.-P."/>
        </authorList>
    </citation>
    <scope>NUCLEOTIDE SEQUENCE [LARGE SCALE GENOMIC DNA]</scope>
    <source>
        <strain evidence="1 2">DSM 45671</strain>
    </source>
</reference>
<evidence type="ECO:0000313" key="2">
    <source>
        <dbReference type="Proteomes" id="UP000321261"/>
    </source>
</evidence>
<dbReference type="Pfam" id="PF04672">
    <property type="entry name" value="Methyltransf_19"/>
    <property type="match status" value="1"/>
</dbReference>
<dbReference type="InterPro" id="IPR006764">
    <property type="entry name" value="SAM_dep_MeTrfase_SAV2177_type"/>
</dbReference>
<dbReference type="GO" id="GO:0008168">
    <property type="term" value="F:methyltransferase activity"/>
    <property type="evidence" value="ECO:0007669"/>
    <property type="project" value="UniProtKB-KW"/>
</dbReference>
<accession>A0A561SYZ7</accession>
<sequence length="139" mass="14908">MPLHADLRETDTILTAAARTLDFTRPVALILSGMLGHITGYDEARAIVGRLLAALPAGSHLLVCGGTSTNESLNEAQQQHNDRGAVQYQLRTPEEIAGFFDGLELVEPGVVSCPLWRPETTPFSDPRGVDAYGGIGRKP</sequence>
<organism evidence="1 2">
    <name type="scientific">Pseudonocardia hierapolitana</name>
    <dbReference type="NCBI Taxonomy" id="1128676"/>
    <lineage>
        <taxon>Bacteria</taxon>
        <taxon>Bacillati</taxon>
        <taxon>Actinomycetota</taxon>
        <taxon>Actinomycetes</taxon>
        <taxon>Pseudonocardiales</taxon>
        <taxon>Pseudonocardiaceae</taxon>
        <taxon>Pseudonocardia</taxon>
    </lineage>
</organism>
<keyword evidence="2" id="KW-1185">Reference proteome</keyword>
<keyword evidence="1" id="KW-0489">Methyltransferase</keyword>
<dbReference type="InterPro" id="IPR029063">
    <property type="entry name" value="SAM-dependent_MTases_sf"/>
</dbReference>
<dbReference type="Proteomes" id="UP000321261">
    <property type="component" value="Unassembled WGS sequence"/>
</dbReference>
<dbReference type="SUPFAM" id="SSF53335">
    <property type="entry name" value="S-adenosyl-L-methionine-dependent methyltransferases"/>
    <property type="match status" value="1"/>
</dbReference>
<protein>
    <submittedName>
        <fullName evidence="1">S-adenosyl methyltransferase</fullName>
    </submittedName>
</protein>
<dbReference type="EMBL" id="VIWU01000001">
    <property type="protein sequence ID" value="TWF80073.1"/>
    <property type="molecule type" value="Genomic_DNA"/>
</dbReference>
<comment type="caution">
    <text evidence="1">The sequence shown here is derived from an EMBL/GenBank/DDBJ whole genome shotgun (WGS) entry which is preliminary data.</text>
</comment>